<keyword evidence="1" id="KW-0145">Chemotaxis</keyword>
<dbReference type="RefSeq" id="WP_194449916.1">
    <property type="nucleotide sequence ID" value="NZ_CP063849.1"/>
</dbReference>
<organism evidence="3 4">
    <name type="scientific">Paludibaculum fermentans</name>
    <dbReference type="NCBI Taxonomy" id="1473598"/>
    <lineage>
        <taxon>Bacteria</taxon>
        <taxon>Pseudomonadati</taxon>
        <taxon>Acidobacteriota</taxon>
        <taxon>Terriglobia</taxon>
        <taxon>Bryobacterales</taxon>
        <taxon>Bryobacteraceae</taxon>
        <taxon>Paludibaculum</taxon>
    </lineage>
</organism>
<dbReference type="Proteomes" id="UP000593892">
    <property type="component" value="Chromosome"/>
</dbReference>
<dbReference type="Pfam" id="PF13690">
    <property type="entry name" value="CheX"/>
    <property type="match status" value="1"/>
</dbReference>
<dbReference type="CDD" id="cd17906">
    <property type="entry name" value="CheX"/>
    <property type="match status" value="1"/>
</dbReference>
<proteinExistence type="predicted"/>
<evidence type="ECO:0000313" key="3">
    <source>
        <dbReference type="EMBL" id="QOY88253.1"/>
    </source>
</evidence>
<gene>
    <name evidence="3" type="ORF">IRI77_36895</name>
</gene>
<dbReference type="SUPFAM" id="SSF103039">
    <property type="entry name" value="CheC-like"/>
    <property type="match status" value="1"/>
</dbReference>
<dbReference type="GO" id="GO:0006935">
    <property type="term" value="P:chemotaxis"/>
    <property type="evidence" value="ECO:0007669"/>
    <property type="project" value="UniProtKB-KW"/>
</dbReference>
<feature type="domain" description="Chemotaxis phosphatase CheX-like" evidence="2">
    <location>
        <begin position="44"/>
        <end position="141"/>
    </location>
</feature>
<evidence type="ECO:0000259" key="2">
    <source>
        <dbReference type="Pfam" id="PF13690"/>
    </source>
</evidence>
<dbReference type="PANTHER" id="PTHR39452:SF1">
    <property type="entry name" value="CHEY-P PHOSPHATASE CHEX"/>
    <property type="match status" value="1"/>
</dbReference>
<sequence>MTHERLVTMIRQATKDVFATMLGIELEDHPEYLGVTAPGPSEGVLAIVGLAGAWAGSGSFSCSALMAQKISGQLLMQEYSAIDDDVLDAIGEVTNMVLGNVKTVLEEELGPMGLSIPTVIYGRNFTTRNVGKSQWTVVPFQCIGEVVEVHLCLEPGKELSAKISVAQQQVPAILTMLG</sequence>
<dbReference type="InterPro" id="IPR028976">
    <property type="entry name" value="CheC-like_sf"/>
</dbReference>
<evidence type="ECO:0000256" key="1">
    <source>
        <dbReference type="ARBA" id="ARBA00022500"/>
    </source>
</evidence>
<dbReference type="InterPro" id="IPR028051">
    <property type="entry name" value="CheX-like_dom"/>
</dbReference>
<accession>A0A7S7SKZ8</accession>
<keyword evidence="4" id="KW-1185">Reference proteome</keyword>
<evidence type="ECO:0000313" key="4">
    <source>
        <dbReference type="Proteomes" id="UP000593892"/>
    </source>
</evidence>
<dbReference type="Gene3D" id="3.40.1550.10">
    <property type="entry name" value="CheC-like"/>
    <property type="match status" value="1"/>
</dbReference>
<dbReference type="EMBL" id="CP063849">
    <property type="protein sequence ID" value="QOY88253.1"/>
    <property type="molecule type" value="Genomic_DNA"/>
</dbReference>
<dbReference type="InterPro" id="IPR038756">
    <property type="entry name" value="CheX-like"/>
</dbReference>
<protein>
    <submittedName>
        <fullName evidence="3">Chemotaxis protein CheX</fullName>
    </submittedName>
</protein>
<dbReference type="KEGG" id="pfer:IRI77_36895"/>
<dbReference type="AlphaFoldDB" id="A0A7S7SKZ8"/>
<name>A0A7S7SKZ8_PALFE</name>
<reference evidence="3 4" key="1">
    <citation type="submission" date="2020-10" db="EMBL/GenBank/DDBJ databases">
        <title>Complete genome sequence of Paludibaculum fermentans P105T, a facultatively anaerobic acidobacterium capable of dissimilatory Fe(III) reduction.</title>
        <authorList>
            <person name="Dedysh S.N."/>
            <person name="Beletsky A.V."/>
            <person name="Kulichevskaya I.S."/>
            <person name="Mardanov A.V."/>
            <person name="Ravin N.V."/>
        </authorList>
    </citation>
    <scope>NUCLEOTIDE SEQUENCE [LARGE SCALE GENOMIC DNA]</scope>
    <source>
        <strain evidence="3 4">P105</strain>
    </source>
</reference>
<dbReference type="PANTHER" id="PTHR39452">
    <property type="entry name" value="CHEY-P PHOSPHATASE CHEX"/>
    <property type="match status" value="1"/>
</dbReference>